<evidence type="ECO:0000313" key="1">
    <source>
        <dbReference type="EMBL" id="KAK2950252.1"/>
    </source>
</evidence>
<gene>
    <name evidence="1" type="ORF">BLNAU_14836</name>
</gene>
<keyword evidence="2" id="KW-1185">Reference proteome</keyword>
<dbReference type="EMBL" id="JARBJD010000140">
    <property type="protein sequence ID" value="KAK2950252.1"/>
    <property type="molecule type" value="Genomic_DNA"/>
</dbReference>
<proteinExistence type="predicted"/>
<dbReference type="Proteomes" id="UP001281761">
    <property type="component" value="Unassembled WGS sequence"/>
</dbReference>
<name>A0ABQ9XFY7_9EUKA</name>
<evidence type="ECO:0000313" key="2">
    <source>
        <dbReference type="Proteomes" id="UP001281761"/>
    </source>
</evidence>
<sequence>MIRQPLVRIEHDDEDLRELDEQMAIRGVDEKVRQIVSNSIEQLIGAKEKEKRIGVSQNIDENMDGT</sequence>
<comment type="caution">
    <text evidence="1">The sequence shown here is derived from an EMBL/GenBank/DDBJ whole genome shotgun (WGS) entry which is preliminary data.</text>
</comment>
<protein>
    <submittedName>
        <fullName evidence="1">Uncharacterized protein</fullName>
    </submittedName>
</protein>
<accession>A0ABQ9XFY7</accession>
<organism evidence="1 2">
    <name type="scientific">Blattamonas nauphoetae</name>
    <dbReference type="NCBI Taxonomy" id="2049346"/>
    <lineage>
        <taxon>Eukaryota</taxon>
        <taxon>Metamonada</taxon>
        <taxon>Preaxostyla</taxon>
        <taxon>Oxymonadida</taxon>
        <taxon>Blattamonas</taxon>
    </lineage>
</organism>
<reference evidence="1 2" key="1">
    <citation type="journal article" date="2022" name="bioRxiv">
        <title>Genomics of Preaxostyla Flagellates Illuminates Evolutionary Transitions and the Path Towards Mitochondrial Loss.</title>
        <authorList>
            <person name="Novak L.V.F."/>
            <person name="Treitli S.C."/>
            <person name="Pyrih J."/>
            <person name="Halakuc P."/>
            <person name="Pipaliya S.V."/>
            <person name="Vacek V."/>
            <person name="Brzon O."/>
            <person name="Soukal P."/>
            <person name="Eme L."/>
            <person name="Dacks J.B."/>
            <person name="Karnkowska A."/>
            <person name="Elias M."/>
            <person name="Hampl V."/>
        </authorList>
    </citation>
    <scope>NUCLEOTIDE SEQUENCE [LARGE SCALE GENOMIC DNA]</scope>
    <source>
        <strain evidence="1">NAU3</strain>
        <tissue evidence="1">Gut</tissue>
    </source>
</reference>